<evidence type="ECO:0000259" key="9">
    <source>
        <dbReference type="PROSITE" id="PS50157"/>
    </source>
</evidence>
<comment type="subcellular location">
    <subcellularLocation>
        <location evidence="1">Nucleus</location>
    </subcellularLocation>
</comment>
<keyword evidence="6" id="KW-0804">Transcription</keyword>
<dbReference type="GO" id="GO:0008270">
    <property type="term" value="F:zinc ion binding"/>
    <property type="evidence" value="ECO:0007669"/>
    <property type="project" value="UniProtKB-KW"/>
</dbReference>
<dbReference type="STRING" id="215243.A0A0D2A6N9"/>
<evidence type="ECO:0000313" key="10">
    <source>
        <dbReference type="EMBL" id="KIW35986.1"/>
    </source>
</evidence>
<dbReference type="EMBL" id="KN847384">
    <property type="protein sequence ID" value="KIW35986.1"/>
    <property type="molecule type" value="Genomic_DNA"/>
</dbReference>
<dbReference type="GO" id="GO:0005634">
    <property type="term" value="C:nucleus"/>
    <property type="evidence" value="ECO:0007669"/>
    <property type="project" value="UniProtKB-SubCell"/>
</dbReference>
<evidence type="ECO:0000256" key="8">
    <source>
        <dbReference type="PROSITE-ProRule" id="PRU00042"/>
    </source>
</evidence>
<dbReference type="OrthoDB" id="654211at2759"/>
<dbReference type="GO" id="GO:0006357">
    <property type="term" value="P:regulation of transcription by RNA polymerase II"/>
    <property type="evidence" value="ECO:0007669"/>
    <property type="project" value="TreeGrafter"/>
</dbReference>
<evidence type="ECO:0000256" key="5">
    <source>
        <dbReference type="ARBA" id="ARBA00023015"/>
    </source>
</evidence>
<dbReference type="AlphaFoldDB" id="A0A0D2A6N9"/>
<dbReference type="HOGENOM" id="CLU_1170649_0_0_1"/>
<dbReference type="PROSITE" id="PS00028">
    <property type="entry name" value="ZINC_FINGER_C2H2_1"/>
    <property type="match status" value="1"/>
</dbReference>
<dbReference type="InterPro" id="IPR036236">
    <property type="entry name" value="Znf_C2H2_sf"/>
</dbReference>
<dbReference type="Pfam" id="PF00096">
    <property type="entry name" value="zf-C2H2"/>
    <property type="match status" value="1"/>
</dbReference>
<dbReference type="SUPFAM" id="SSF57667">
    <property type="entry name" value="beta-beta-alpha zinc fingers"/>
    <property type="match status" value="1"/>
</dbReference>
<evidence type="ECO:0000256" key="3">
    <source>
        <dbReference type="ARBA" id="ARBA00022771"/>
    </source>
</evidence>
<keyword evidence="11" id="KW-1185">Reference proteome</keyword>
<keyword evidence="4" id="KW-0862">Zinc</keyword>
<sequence length="237" mass="26706">MVPGIQGENSLFPHLSPEERYAQAMHMEMQPWTPWTPNLRSDVNLMNLDILRCFASNQQQSMVAPGLTPYILPWQTNIYEEYLVLQSNVSNISFTADVTATLAKKHVCRYLNCLSRRTGKQSSFNRADHLKRHETTVHKTPGSPVYRCWVSGCKRPFTRKDNLRAHLKTHLGKPGSRNRYVASLDPQSSVYNLQWEGELDYSGFPVLGSTSRGAEIRVGWQNLDVTSGLGESGLPAG</sequence>
<dbReference type="GeneID" id="27363780"/>
<evidence type="ECO:0000256" key="6">
    <source>
        <dbReference type="ARBA" id="ARBA00023163"/>
    </source>
</evidence>
<organism evidence="10 11">
    <name type="scientific">Exophiala oligosperma</name>
    <dbReference type="NCBI Taxonomy" id="215243"/>
    <lineage>
        <taxon>Eukaryota</taxon>
        <taxon>Fungi</taxon>
        <taxon>Dikarya</taxon>
        <taxon>Ascomycota</taxon>
        <taxon>Pezizomycotina</taxon>
        <taxon>Eurotiomycetes</taxon>
        <taxon>Chaetothyriomycetidae</taxon>
        <taxon>Chaetothyriales</taxon>
        <taxon>Herpotrichiellaceae</taxon>
        <taxon>Exophiala</taxon>
    </lineage>
</organism>
<keyword evidence="5" id="KW-0805">Transcription regulation</keyword>
<keyword evidence="7" id="KW-0539">Nucleus</keyword>
<dbReference type="VEuPathDB" id="FungiDB:PV06_11706"/>
<name>A0A0D2A6N9_9EURO</name>
<keyword evidence="2" id="KW-0479">Metal-binding</keyword>
<dbReference type="Proteomes" id="UP000053342">
    <property type="component" value="Unassembled WGS sequence"/>
</dbReference>
<dbReference type="PANTHER" id="PTHR46179:SF13">
    <property type="entry name" value="C2H2-TYPE DOMAIN-CONTAINING PROTEIN"/>
    <property type="match status" value="1"/>
</dbReference>
<dbReference type="RefSeq" id="XP_016256202.1">
    <property type="nucleotide sequence ID" value="XM_016413418.1"/>
</dbReference>
<dbReference type="PANTHER" id="PTHR46179">
    <property type="entry name" value="ZINC FINGER PROTEIN"/>
    <property type="match status" value="1"/>
</dbReference>
<proteinExistence type="predicted"/>
<protein>
    <recommendedName>
        <fullName evidence="9">C2H2-type domain-containing protein</fullName>
    </recommendedName>
</protein>
<dbReference type="InterPro" id="IPR013087">
    <property type="entry name" value="Znf_C2H2_type"/>
</dbReference>
<reference evidence="10 11" key="1">
    <citation type="submission" date="2015-01" db="EMBL/GenBank/DDBJ databases">
        <title>The Genome Sequence of Exophiala oligosperma CBS72588.</title>
        <authorList>
            <consortium name="The Broad Institute Genomics Platform"/>
            <person name="Cuomo C."/>
            <person name="de Hoog S."/>
            <person name="Gorbushina A."/>
            <person name="Stielow B."/>
            <person name="Teixiera M."/>
            <person name="Abouelleil A."/>
            <person name="Chapman S.B."/>
            <person name="Priest M."/>
            <person name="Young S.K."/>
            <person name="Wortman J."/>
            <person name="Nusbaum C."/>
            <person name="Birren B."/>
        </authorList>
    </citation>
    <scope>NUCLEOTIDE SEQUENCE [LARGE SCALE GENOMIC DNA]</scope>
    <source>
        <strain evidence="10 11">CBS 72588</strain>
    </source>
</reference>
<evidence type="ECO:0000313" key="11">
    <source>
        <dbReference type="Proteomes" id="UP000053342"/>
    </source>
</evidence>
<dbReference type="Gene3D" id="3.30.160.60">
    <property type="entry name" value="Classic Zinc Finger"/>
    <property type="match status" value="1"/>
</dbReference>
<accession>A0A0D2A6N9</accession>
<dbReference type="PROSITE" id="PS50157">
    <property type="entry name" value="ZINC_FINGER_C2H2_2"/>
    <property type="match status" value="1"/>
</dbReference>
<evidence type="ECO:0000256" key="7">
    <source>
        <dbReference type="ARBA" id="ARBA00023242"/>
    </source>
</evidence>
<feature type="domain" description="C2H2-type" evidence="9">
    <location>
        <begin position="146"/>
        <end position="175"/>
    </location>
</feature>
<evidence type="ECO:0000256" key="2">
    <source>
        <dbReference type="ARBA" id="ARBA00022723"/>
    </source>
</evidence>
<gene>
    <name evidence="10" type="ORF">PV06_11706</name>
</gene>
<dbReference type="InterPro" id="IPR051061">
    <property type="entry name" value="Zinc_finger_trans_reg"/>
</dbReference>
<evidence type="ECO:0000256" key="4">
    <source>
        <dbReference type="ARBA" id="ARBA00022833"/>
    </source>
</evidence>
<dbReference type="SMART" id="SM00355">
    <property type="entry name" value="ZnF_C2H2"/>
    <property type="match status" value="2"/>
</dbReference>
<evidence type="ECO:0000256" key="1">
    <source>
        <dbReference type="ARBA" id="ARBA00004123"/>
    </source>
</evidence>
<keyword evidence="3 8" id="KW-0863">Zinc-finger</keyword>